<accession>A0A7I8KED7</accession>
<feature type="compositionally biased region" description="Basic and acidic residues" evidence="1">
    <location>
        <begin position="1"/>
        <end position="10"/>
    </location>
</feature>
<gene>
    <name evidence="2" type="ORF">SI8410_05006734</name>
</gene>
<keyword evidence="3" id="KW-1185">Reference proteome</keyword>
<evidence type="ECO:0000256" key="1">
    <source>
        <dbReference type="SAM" id="MobiDB-lite"/>
    </source>
</evidence>
<feature type="compositionally biased region" description="Basic and acidic residues" evidence="1">
    <location>
        <begin position="133"/>
        <end position="151"/>
    </location>
</feature>
<dbReference type="InterPro" id="IPR038943">
    <property type="entry name" value="PLDrp1-like"/>
</dbReference>
<sequence>MAEWRRHDIGSDEAVDDFDDFDPTPYGGGYDLVLTFGRPIPPSDETCYPPNAANSSSDTGVDYERPNYSGSARPSAYRYESQPASDEGYGGYGRRPQQEEAYEEQRPYSVEGDPRPQYGYGGQGRPSEYDSSYGRRSEEQSHGYGDEERSRPKPYRQEQSYDYEGGNYESEGRQEYGRSGSGEYGYGERPRYGQRGDEDYGRRNSGEDSDEEKEERRRYRRQESGDD</sequence>
<proteinExistence type="predicted"/>
<dbReference type="Proteomes" id="UP000663760">
    <property type="component" value="Chromosome 5"/>
</dbReference>
<dbReference type="AlphaFoldDB" id="A0A7I8KED7"/>
<dbReference type="GO" id="GO:0070300">
    <property type="term" value="F:phosphatidic acid binding"/>
    <property type="evidence" value="ECO:0007669"/>
    <property type="project" value="InterPro"/>
</dbReference>
<feature type="region of interest" description="Disordered" evidence="1">
    <location>
        <begin position="1"/>
        <end position="227"/>
    </location>
</feature>
<dbReference type="PANTHER" id="PTHR33971">
    <property type="entry name" value="OS06G0232000 PROTEIN"/>
    <property type="match status" value="1"/>
</dbReference>
<evidence type="ECO:0000313" key="2">
    <source>
        <dbReference type="EMBL" id="CAA7396071.1"/>
    </source>
</evidence>
<feature type="compositionally biased region" description="Basic and acidic residues" evidence="1">
    <location>
        <begin position="214"/>
        <end position="227"/>
    </location>
</feature>
<evidence type="ECO:0000313" key="3">
    <source>
        <dbReference type="Proteomes" id="UP000663760"/>
    </source>
</evidence>
<dbReference type="EMBL" id="LR746268">
    <property type="protein sequence ID" value="CAA7396071.1"/>
    <property type="molecule type" value="Genomic_DNA"/>
</dbReference>
<dbReference type="PANTHER" id="PTHR33971:SF1">
    <property type="entry name" value="OS02G0743600 PROTEIN"/>
    <property type="match status" value="1"/>
</dbReference>
<reference evidence="2" key="1">
    <citation type="submission" date="2020-02" db="EMBL/GenBank/DDBJ databases">
        <authorList>
            <person name="Scholz U."/>
            <person name="Mascher M."/>
            <person name="Fiebig A."/>
        </authorList>
    </citation>
    <scope>NUCLEOTIDE SEQUENCE</scope>
</reference>
<name>A0A7I8KED7_SPIIN</name>
<feature type="compositionally biased region" description="Basic and acidic residues" evidence="1">
    <location>
        <begin position="186"/>
        <end position="206"/>
    </location>
</feature>
<organism evidence="2 3">
    <name type="scientific">Spirodela intermedia</name>
    <name type="common">Intermediate duckweed</name>
    <dbReference type="NCBI Taxonomy" id="51605"/>
    <lineage>
        <taxon>Eukaryota</taxon>
        <taxon>Viridiplantae</taxon>
        <taxon>Streptophyta</taxon>
        <taxon>Embryophyta</taxon>
        <taxon>Tracheophyta</taxon>
        <taxon>Spermatophyta</taxon>
        <taxon>Magnoliopsida</taxon>
        <taxon>Liliopsida</taxon>
        <taxon>Araceae</taxon>
        <taxon>Lemnoideae</taxon>
        <taxon>Spirodela</taxon>
    </lineage>
</organism>
<feature type="compositionally biased region" description="Acidic residues" evidence="1">
    <location>
        <begin position="11"/>
        <end position="22"/>
    </location>
</feature>
<protein>
    <submittedName>
        <fullName evidence="2">Uncharacterized protein</fullName>
    </submittedName>
</protein>
<dbReference type="OrthoDB" id="783250at2759"/>